<evidence type="ECO:0000313" key="2">
    <source>
        <dbReference type="EMBL" id="KAJ7710601.1"/>
    </source>
</evidence>
<evidence type="ECO:0000256" key="1">
    <source>
        <dbReference type="SAM" id="MobiDB-lite"/>
    </source>
</evidence>
<evidence type="ECO:0000313" key="3">
    <source>
        <dbReference type="Proteomes" id="UP001221757"/>
    </source>
</evidence>
<feature type="compositionally biased region" description="Pro residues" evidence="1">
    <location>
        <begin position="80"/>
        <end position="89"/>
    </location>
</feature>
<name>A0AAD7MCL7_MYCRO</name>
<feature type="region of interest" description="Disordered" evidence="1">
    <location>
        <begin position="49"/>
        <end position="144"/>
    </location>
</feature>
<keyword evidence="3" id="KW-1185">Reference proteome</keyword>
<dbReference type="EMBL" id="JARKIE010000001">
    <property type="protein sequence ID" value="KAJ7710601.1"/>
    <property type="molecule type" value="Genomic_DNA"/>
</dbReference>
<feature type="compositionally biased region" description="Basic and acidic residues" evidence="1">
    <location>
        <begin position="51"/>
        <end position="64"/>
    </location>
</feature>
<accession>A0AAD7MCL7</accession>
<gene>
    <name evidence="2" type="ORF">B0H17DRAFT_1123734</name>
</gene>
<protein>
    <submittedName>
        <fullName evidence="2">Uncharacterized protein</fullName>
    </submittedName>
</protein>
<feature type="region of interest" description="Disordered" evidence="1">
    <location>
        <begin position="1"/>
        <end position="21"/>
    </location>
</feature>
<reference evidence="2" key="1">
    <citation type="submission" date="2023-03" db="EMBL/GenBank/DDBJ databases">
        <title>Massive genome expansion in bonnet fungi (Mycena s.s.) driven by repeated elements and novel gene families across ecological guilds.</title>
        <authorList>
            <consortium name="Lawrence Berkeley National Laboratory"/>
            <person name="Harder C.B."/>
            <person name="Miyauchi S."/>
            <person name="Viragh M."/>
            <person name="Kuo A."/>
            <person name="Thoen E."/>
            <person name="Andreopoulos B."/>
            <person name="Lu D."/>
            <person name="Skrede I."/>
            <person name="Drula E."/>
            <person name="Henrissat B."/>
            <person name="Morin E."/>
            <person name="Kohler A."/>
            <person name="Barry K."/>
            <person name="LaButti K."/>
            <person name="Morin E."/>
            <person name="Salamov A."/>
            <person name="Lipzen A."/>
            <person name="Mereny Z."/>
            <person name="Hegedus B."/>
            <person name="Baldrian P."/>
            <person name="Stursova M."/>
            <person name="Weitz H."/>
            <person name="Taylor A."/>
            <person name="Grigoriev I.V."/>
            <person name="Nagy L.G."/>
            <person name="Martin F."/>
            <person name="Kauserud H."/>
        </authorList>
    </citation>
    <scope>NUCLEOTIDE SEQUENCE</scope>
    <source>
        <strain evidence="2">CBHHK067</strain>
    </source>
</reference>
<proteinExistence type="predicted"/>
<organism evidence="2 3">
    <name type="scientific">Mycena rosella</name>
    <name type="common">Pink bonnet</name>
    <name type="synonym">Agaricus rosellus</name>
    <dbReference type="NCBI Taxonomy" id="1033263"/>
    <lineage>
        <taxon>Eukaryota</taxon>
        <taxon>Fungi</taxon>
        <taxon>Dikarya</taxon>
        <taxon>Basidiomycota</taxon>
        <taxon>Agaricomycotina</taxon>
        <taxon>Agaricomycetes</taxon>
        <taxon>Agaricomycetidae</taxon>
        <taxon>Agaricales</taxon>
        <taxon>Marasmiineae</taxon>
        <taxon>Mycenaceae</taxon>
        <taxon>Mycena</taxon>
    </lineage>
</organism>
<comment type="caution">
    <text evidence="2">The sequence shown here is derived from an EMBL/GenBank/DDBJ whole genome shotgun (WGS) entry which is preliminary data.</text>
</comment>
<feature type="compositionally biased region" description="Basic and acidic residues" evidence="1">
    <location>
        <begin position="134"/>
        <end position="143"/>
    </location>
</feature>
<feature type="compositionally biased region" description="Basic residues" evidence="1">
    <location>
        <begin position="122"/>
        <end position="133"/>
    </location>
</feature>
<dbReference type="AlphaFoldDB" id="A0AAD7MCL7"/>
<sequence>MLWTPQGRQPKTRRGTTFSPYTPILEDALDSACVPLCSDEFDFSPLLADSVAHEHERDEDREHADDPEEDQSNTVDDVYPSPPPLPPYDPMNDVDDVPDRPAPPPPKRMCTAFDDMQEGKKPLTRAHRRQKEKHARDVEHDGHSVSTSTLLTHVLPALAAPVAADLNADTLPTTHGAYAAARESAEEARGHKKPRTCEELIGLGFQVIPWSGFDARPLVDVHGRIFAVLVRQPRSASWDADVWAAYHAIAAEAAAAAFPSEMYKHRRGLYAVLNAGLAYGKGQRMPARLHQTQYGALLDHLLGNPAVQRMATFASGKRLPAR</sequence>
<dbReference type="Proteomes" id="UP001221757">
    <property type="component" value="Unassembled WGS sequence"/>
</dbReference>